<dbReference type="Proteomes" id="UP000499080">
    <property type="component" value="Unassembled WGS sequence"/>
</dbReference>
<name>A0A4Y2DK67_ARAVE</name>
<evidence type="ECO:0000313" key="2">
    <source>
        <dbReference type="Proteomes" id="UP000499080"/>
    </source>
</evidence>
<accession>A0A4Y2DK67</accession>
<comment type="caution">
    <text evidence="1">The sequence shown here is derived from an EMBL/GenBank/DDBJ whole genome shotgun (WGS) entry which is preliminary data.</text>
</comment>
<organism evidence="1 2">
    <name type="scientific">Araneus ventricosus</name>
    <name type="common">Orbweaver spider</name>
    <name type="synonym">Epeira ventricosa</name>
    <dbReference type="NCBI Taxonomy" id="182803"/>
    <lineage>
        <taxon>Eukaryota</taxon>
        <taxon>Metazoa</taxon>
        <taxon>Ecdysozoa</taxon>
        <taxon>Arthropoda</taxon>
        <taxon>Chelicerata</taxon>
        <taxon>Arachnida</taxon>
        <taxon>Araneae</taxon>
        <taxon>Araneomorphae</taxon>
        <taxon>Entelegynae</taxon>
        <taxon>Araneoidea</taxon>
        <taxon>Araneidae</taxon>
        <taxon>Araneus</taxon>
    </lineage>
</organism>
<reference evidence="1 2" key="1">
    <citation type="journal article" date="2019" name="Sci. Rep.">
        <title>Orb-weaving spider Araneus ventricosus genome elucidates the spidroin gene catalogue.</title>
        <authorList>
            <person name="Kono N."/>
            <person name="Nakamura H."/>
            <person name="Ohtoshi R."/>
            <person name="Moran D.A.P."/>
            <person name="Shinohara A."/>
            <person name="Yoshida Y."/>
            <person name="Fujiwara M."/>
            <person name="Mori M."/>
            <person name="Tomita M."/>
            <person name="Arakawa K."/>
        </authorList>
    </citation>
    <scope>NUCLEOTIDE SEQUENCE [LARGE SCALE GENOMIC DNA]</scope>
</reference>
<dbReference type="AlphaFoldDB" id="A0A4Y2DK67"/>
<proteinExistence type="predicted"/>
<protein>
    <submittedName>
        <fullName evidence="1">Uncharacterized protein</fullName>
    </submittedName>
</protein>
<dbReference type="EMBL" id="BGPR01000377">
    <property type="protein sequence ID" value="GBM16609.1"/>
    <property type="molecule type" value="Genomic_DNA"/>
</dbReference>
<evidence type="ECO:0000313" key="1">
    <source>
        <dbReference type="EMBL" id="GBM16609.1"/>
    </source>
</evidence>
<gene>
    <name evidence="1" type="ORF">AVEN_88951_1</name>
</gene>
<sequence length="130" mass="14648">MTADQSVPGGERLLEIHMSSRHRRRHDDGRVNKKRWMLLEKQMDAVFFLVLLSEGKQSAIDSIGRGQKRVIDSFWLSIARVSTRRLNFISNQLMEPAAVGNESISMSFINPLNGKNISAECFENGLSVAT</sequence>
<keyword evidence="2" id="KW-1185">Reference proteome</keyword>